<dbReference type="CDD" id="cd03808">
    <property type="entry name" value="GT4_CapM-like"/>
    <property type="match status" value="1"/>
</dbReference>
<keyword evidence="3" id="KW-0808">Transferase</keyword>
<dbReference type="PANTHER" id="PTHR12526:SF638">
    <property type="entry name" value="SPORE COAT PROTEIN SA"/>
    <property type="match status" value="1"/>
</dbReference>
<feature type="domain" description="Glycosyl transferase family 1" evidence="1">
    <location>
        <begin position="185"/>
        <end position="350"/>
    </location>
</feature>
<evidence type="ECO:0000259" key="1">
    <source>
        <dbReference type="Pfam" id="PF00534"/>
    </source>
</evidence>
<dbReference type="Pfam" id="PF13477">
    <property type="entry name" value="Glyco_trans_4_2"/>
    <property type="match status" value="1"/>
</dbReference>
<feature type="domain" description="Glycosyltransferase subfamily 4-like N-terminal" evidence="2">
    <location>
        <begin position="3"/>
        <end position="124"/>
    </location>
</feature>
<dbReference type="OrthoDB" id="9775208at2"/>
<dbReference type="GO" id="GO:1901135">
    <property type="term" value="P:carbohydrate derivative metabolic process"/>
    <property type="evidence" value="ECO:0007669"/>
    <property type="project" value="UniProtKB-ARBA"/>
</dbReference>
<dbReference type="GO" id="GO:0016757">
    <property type="term" value="F:glycosyltransferase activity"/>
    <property type="evidence" value="ECO:0007669"/>
    <property type="project" value="InterPro"/>
</dbReference>
<dbReference type="InterPro" id="IPR001296">
    <property type="entry name" value="Glyco_trans_1"/>
</dbReference>
<name>A0A4R1H9W8_9GAMM</name>
<dbReference type="RefSeq" id="WP_132971935.1">
    <property type="nucleotide sequence ID" value="NZ_SMFX01000001.1"/>
</dbReference>
<proteinExistence type="predicted"/>
<dbReference type="Proteomes" id="UP000295707">
    <property type="component" value="Unassembled WGS sequence"/>
</dbReference>
<evidence type="ECO:0000313" key="3">
    <source>
        <dbReference type="EMBL" id="TCK18108.1"/>
    </source>
</evidence>
<dbReference type="PANTHER" id="PTHR12526">
    <property type="entry name" value="GLYCOSYLTRANSFERASE"/>
    <property type="match status" value="1"/>
</dbReference>
<evidence type="ECO:0000259" key="2">
    <source>
        <dbReference type="Pfam" id="PF13477"/>
    </source>
</evidence>
<protein>
    <submittedName>
        <fullName evidence="3">Glycosyltransferase involved in cell wall biosynthesis</fullName>
    </submittedName>
</protein>
<dbReference type="InterPro" id="IPR028098">
    <property type="entry name" value="Glyco_trans_4-like_N"/>
</dbReference>
<dbReference type="Pfam" id="PF00534">
    <property type="entry name" value="Glycos_transf_1"/>
    <property type="match status" value="1"/>
</dbReference>
<dbReference type="AlphaFoldDB" id="A0A4R1H9W8"/>
<comment type="caution">
    <text evidence="3">The sequence shown here is derived from an EMBL/GenBank/DDBJ whole genome shotgun (WGS) entry which is preliminary data.</text>
</comment>
<organism evidence="3 4">
    <name type="scientific">Thiogranum longum</name>
    <dbReference type="NCBI Taxonomy" id="1537524"/>
    <lineage>
        <taxon>Bacteria</taxon>
        <taxon>Pseudomonadati</taxon>
        <taxon>Pseudomonadota</taxon>
        <taxon>Gammaproteobacteria</taxon>
        <taxon>Chromatiales</taxon>
        <taxon>Ectothiorhodospiraceae</taxon>
        <taxon>Thiogranum</taxon>
    </lineage>
</organism>
<dbReference type="SUPFAM" id="SSF53756">
    <property type="entry name" value="UDP-Glycosyltransferase/glycogen phosphorylase"/>
    <property type="match status" value="1"/>
</dbReference>
<dbReference type="Gene3D" id="3.40.50.2000">
    <property type="entry name" value="Glycogen Phosphorylase B"/>
    <property type="match status" value="2"/>
</dbReference>
<sequence>MKKLLLVVTEDKWVLTHRMPLIRAAIDHGFSVSVVTRITQYKEDIEKHGVEVIPVSVTRGGVNPFDEIRAIVELSSIYKRIKPDLVHHIGIKNILYGSIAARILKVPGIVNAFAGLGYIYSSEHWKARSIRPFLNMVLRLLHRGCKIRVIFQNPDDLNLMLNLGVVSSSQAVLIRSSGVDLERFSQTLEPRNNMTAVMAGRLLWDKGVGVFAEAGKLLNNRNVNVRLQLVGEPDSQNPSSVNQKQLEQWQADGYLVWSGHSEDMPGIWANSNIGVLPSFYGEGVPKTLLEAGASGRPLIATDSPGCREIVRHDFNGVLIPERDPVALADAIERLVNDPELRKRMGDNSRKIVEDEFSDKLVASQTMELYREILCDA</sequence>
<reference evidence="3 4" key="1">
    <citation type="submission" date="2019-03" db="EMBL/GenBank/DDBJ databases">
        <title>Genomic Encyclopedia of Type Strains, Phase IV (KMG-IV): sequencing the most valuable type-strain genomes for metagenomic binning, comparative biology and taxonomic classification.</title>
        <authorList>
            <person name="Goeker M."/>
        </authorList>
    </citation>
    <scope>NUCLEOTIDE SEQUENCE [LARGE SCALE GENOMIC DNA]</scope>
    <source>
        <strain evidence="3 4">DSM 19610</strain>
    </source>
</reference>
<evidence type="ECO:0000313" key="4">
    <source>
        <dbReference type="Proteomes" id="UP000295707"/>
    </source>
</evidence>
<keyword evidence="4" id="KW-1185">Reference proteome</keyword>
<gene>
    <name evidence="3" type="ORF">DFR30_1367</name>
</gene>
<accession>A0A4R1H9W8</accession>
<dbReference type="EMBL" id="SMFX01000001">
    <property type="protein sequence ID" value="TCK18108.1"/>
    <property type="molecule type" value="Genomic_DNA"/>
</dbReference>